<proteinExistence type="predicted"/>
<accession>S4Q0C3</accession>
<reference evidence="11" key="2">
    <citation type="submission" date="2013-05" db="EMBL/GenBank/DDBJ databases">
        <authorList>
            <person name="Carter J.-M."/>
            <person name="Baker S.C."/>
            <person name="Pink R."/>
            <person name="Carter D.R.F."/>
            <person name="Collins A."/>
            <person name="Tomlin J."/>
            <person name="Gibbs M."/>
            <person name="Breuker C.J."/>
        </authorList>
    </citation>
    <scope>NUCLEOTIDE SEQUENCE</scope>
    <source>
        <tissue evidence="11">Ovary</tissue>
    </source>
</reference>
<evidence type="ECO:0000256" key="8">
    <source>
        <dbReference type="ARBA" id="ARBA00023242"/>
    </source>
</evidence>
<reference evidence="11" key="1">
    <citation type="journal article" date="2013" name="BMC Genomics">
        <title>Unscrambling butterfly oogenesis.</title>
        <authorList>
            <person name="Carter J.M."/>
            <person name="Baker S.C."/>
            <person name="Pink R."/>
            <person name="Carter D.R."/>
            <person name="Collins A."/>
            <person name="Tomlin J."/>
            <person name="Gibbs M."/>
            <person name="Breuker C.J."/>
        </authorList>
    </citation>
    <scope>NUCLEOTIDE SEQUENCE</scope>
    <source>
        <tissue evidence="11">Ovary</tissue>
    </source>
</reference>
<evidence type="ECO:0000256" key="5">
    <source>
        <dbReference type="ARBA" id="ARBA00022553"/>
    </source>
</evidence>
<comment type="function">
    <text evidence="9">Required for proper chromosome segregation during mitosis and error-free mitotic progression.</text>
</comment>
<organism evidence="11">
    <name type="scientific">Pararge aegeria</name>
    <name type="common">speckled wood butterfly</name>
    <dbReference type="NCBI Taxonomy" id="116150"/>
    <lineage>
        <taxon>Eukaryota</taxon>
        <taxon>Metazoa</taxon>
        <taxon>Ecdysozoa</taxon>
        <taxon>Arthropoda</taxon>
        <taxon>Hexapoda</taxon>
        <taxon>Insecta</taxon>
        <taxon>Pterygota</taxon>
        <taxon>Neoptera</taxon>
        <taxon>Endopterygota</taxon>
        <taxon>Lepidoptera</taxon>
        <taxon>Glossata</taxon>
        <taxon>Ditrysia</taxon>
        <taxon>Papilionoidea</taxon>
        <taxon>Nymphalidae</taxon>
        <taxon>Satyrinae</taxon>
        <taxon>Satyrini</taxon>
        <taxon>Parargina</taxon>
        <taxon>Pararge</taxon>
    </lineage>
</organism>
<dbReference type="GeneID" id="120628023"/>
<name>S4Q0C3_9NEOP</name>
<keyword evidence="6" id="KW-0164">Citrullination</keyword>
<dbReference type="EMBL" id="GAIX01000038">
    <property type="protein sequence ID" value="JAA92522.1"/>
    <property type="molecule type" value="Transcribed_RNA"/>
</dbReference>
<keyword evidence="4" id="KW-0158">Chromosome</keyword>
<keyword evidence="7 10" id="KW-0175">Coiled coil</keyword>
<feature type="coiled-coil region" evidence="10">
    <location>
        <begin position="132"/>
        <end position="181"/>
    </location>
</feature>
<dbReference type="GO" id="GO:0005730">
    <property type="term" value="C:nucleolus"/>
    <property type="evidence" value="ECO:0007669"/>
    <property type="project" value="UniProtKB-SubCell"/>
</dbReference>
<dbReference type="PANTHER" id="PTHR13557:SF1">
    <property type="entry name" value="COILED-COIL DOMAIN-CONTAINING PROTEIN 86"/>
    <property type="match status" value="1"/>
</dbReference>
<evidence type="ECO:0000256" key="7">
    <source>
        <dbReference type="ARBA" id="ARBA00023054"/>
    </source>
</evidence>
<keyword evidence="5" id="KW-0597">Phosphoprotein</keyword>
<protein>
    <recommendedName>
        <fullName evidence="3">Coiled-coil domain-containing protein 86</fullName>
    </recommendedName>
</protein>
<evidence type="ECO:0000256" key="2">
    <source>
        <dbReference type="ARBA" id="ARBA00004604"/>
    </source>
</evidence>
<dbReference type="GO" id="GO:0005694">
    <property type="term" value="C:chromosome"/>
    <property type="evidence" value="ECO:0007669"/>
    <property type="project" value="UniProtKB-SubCell"/>
</dbReference>
<evidence type="ECO:0000313" key="11">
    <source>
        <dbReference type="EMBL" id="JAA92522.1"/>
    </source>
</evidence>
<evidence type="ECO:0000256" key="3">
    <source>
        <dbReference type="ARBA" id="ARBA00016738"/>
    </source>
</evidence>
<evidence type="ECO:0000256" key="9">
    <source>
        <dbReference type="ARBA" id="ARBA00093307"/>
    </source>
</evidence>
<dbReference type="RefSeq" id="XP_039752141.1">
    <property type="nucleotide sequence ID" value="XM_039896207.1"/>
</dbReference>
<dbReference type="AlphaFoldDB" id="S4Q0C3"/>
<evidence type="ECO:0000256" key="10">
    <source>
        <dbReference type="SAM" id="Coils"/>
    </source>
</evidence>
<keyword evidence="8" id="KW-0539">Nucleus</keyword>
<evidence type="ECO:0000256" key="1">
    <source>
        <dbReference type="ARBA" id="ARBA00004286"/>
    </source>
</evidence>
<comment type="subcellular location">
    <subcellularLocation>
        <location evidence="1">Chromosome</location>
    </subcellularLocation>
    <subcellularLocation>
        <location evidence="2">Nucleus</location>
        <location evidence="2">Nucleolus</location>
    </subcellularLocation>
</comment>
<dbReference type="PANTHER" id="PTHR13557">
    <property type="entry name" value="COILED-COIL DOMAIN-CONTAINING PROTEIN 86"/>
    <property type="match status" value="1"/>
</dbReference>
<sequence length="214" mass="25191">MLVAHSSLTPPSALVAYILRLLFALKKSKLKISWVFKFYLQNRIKRGSNVKMSEDTSDVVSNIIKSLNKSEDINAPAHVQDKVARKTTKVTNNKKNDLLRGKPKSGRFWKSKKERFSTMIKTKGIKPDFQRKTALRLELKRTKELSKQIQEQIKEKEQLRKERRRENLKRTEENKKKSEIVQVITNTAKLKRMKKKQLRFIEKRDTNKEIKSVK</sequence>
<evidence type="ECO:0000256" key="4">
    <source>
        <dbReference type="ARBA" id="ARBA00022454"/>
    </source>
</evidence>
<evidence type="ECO:0000256" key="6">
    <source>
        <dbReference type="ARBA" id="ARBA00022934"/>
    </source>
</evidence>
<dbReference type="InterPro" id="IPR026570">
    <property type="entry name" value="CCDC86"/>
</dbReference>